<reference evidence="3" key="1">
    <citation type="journal article" date="2012" name="J. Bacteriol.">
        <title>Genome Sequence of Micromonospora lupini Lupac 08, Isolated from Root Nodules of Lupinus angustifolius.</title>
        <authorList>
            <person name="Alonso-Vega P."/>
            <person name="Normand P."/>
            <person name="Bacigalupe R."/>
            <person name="Pujic P."/>
            <person name="Lajus A."/>
            <person name="Vallenet D."/>
            <person name="Carro L."/>
            <person name="Coll P."/>
            <person name="Trujillo M.E."/>
        </authorList>
    </citation>
    <scope>NUCLEOTIDE SEQUENCE [LARGE SCALE GENOMIC DNA]</scope>
    <source>
        <strain evidence="3">Lupac 08</strain>
    </source>
</reference>
<accession>I0L1K4</accession>
<organism evidence="2 3">
    <name type="scientific">Micromonospora lupini str. Lupac 08</name>
    <dbReference type="NCBI Taxonomy" id="1150864"/>
    <lineage>
        <taxon>Bacteria</taxon>
        <taxon>Bacillati</taxon>
        <taxon>Actinomycetota</taxon>
        <taxon>Actinomycetes</taxon>
        <taxon>Micromonosporales</taxon>
        <taxon>Micromonosporaceae</taxon>
        <taxon>Micromonospora</taxon>
    </lineage>
</organism>
<dbReference type="AlphaFoldDB" id="I0L1K4"/>
<gene>
    <name evidence="2" type="ORF">MILUP08_42632</name>
</gene>
<feature type="compositionally biased region" description="Basic residues" evidence="1">
    <location>
        <begin position="14"/>
        <end position="29"/>
    </location>
</feature>
<evidence type="ECO:0000313" key="3">
    <source>
        <dbReference type="Proteomes" id="UP000003448"/>
    </source>
</evidence>
<comment type="caution">
    <text evidence="2">The sequence shown here is derived from an EMBL/GenBank/DDBJ whole genome shotgun (WGS) entry which is preliminary data.</text>
</comment>
<feature type="compositionally biased region" description="Basic and acidic residues" evidence="1">
    <location>
        <begin position="1"/>
        <end position="10"/>
    </location>
</feature>
<name>I0L1K4_9ACTN</name>
<dbReference type="EMBL" id="CAIE01000022">
    <property type="protein sequence ID" value="CCH17701.1"/>
    <property type="molecule type" value="Genomic_DNA"/>
</dbReference>
<keyword evidence="3" id="KW-1185">Reference proteome</keyword>
<proteinExistence type="predicted"/>
<sequence>MGQASRRPDTGTRPSRRPATVRREVRRPRGQMLRSILIHISPGRSPYPHSLRPRRYRGSLVGRGSPGPRRPRAWAARTSADTPPTDQRGGRR</sequence>
<dbReference type="Proteomes" id="UP000003448">
    <property type="component" value="Unassembled WGS sequence"/>
</dbReference>
<evidence type="ECO:0000313" key="2">
    <source>
        <dbReference type="EMBL" id="CCH17701.1"/>
    </source>
</evidence>
<evidence type="ECO:0000256" key="1">
    <source>
        <dbReference type="SAM" id="MobiDB-lite"/>
    </source>
</evidence>
<protein>
    <submittedName>
        <fullName evidence="2">Uncharacterized protein</fullName>
    </submittedName>
</protein>
<feature type="region of interest" description="Disordered" evidence="1">
    <location>
        <begin position="1"/>
        <end position="92"/>
    </location>
</feature>
<feature type="compositionally biased region" description="Low complexity" evidence="1">
    <location>
        <begin position="58"/>
        <end position="80"/>
    </location>
</feature>